<dbReference type="InterPro" id="IPR032508">
    <property type="entry name" value="FecR_C"/>
</dbReference>
<protein>
    <submittedName>
        <fullName evidence="4">Anti-FecI sigma factor, FecR</fullName>
    </submittedName>
</protein>
<name>H1YC23_9SPHI</name>
<dbReference type="PANTHER" id="PTHR30273">
    <property type="entry name" value="PERIPLASMIC SIGNAL SENSOR AND SIGMA FACTOR ACTIVATOR FECR-RELATED"/>
    <property type="match status" value="1"/>
</dbReference>
<dbReference type="eggNOG" id="COG3712">
    <property type="taxonomic scope" value="Bacteria"/>
</dbReference>
<dbReference type="PIRSF" id="PIRSF018266">
    <property type="entry name" value="FecR"/>
    <property type="match status" value="1"/>
</dbReference>
<reference evidence="4" key="1">
    <citation type="submission" date="2011-09" db="EMBL/GenBank/DDBJ databases">
        <title>The permanent draft genome of Mucilaginibacter paludis DSM 18603.</title>
        <authorList>
            <consortium name="US DOE Joint Genome Institute (JGI-PGF)"/>
            <person name="Lucas S."/>
            <person name="Han J."/>
            <person name="Lapidus A."/>
            <person name="Bruce D."/>
            <person name="Goodwin L."/>
            <person name="Pitluck S."/>
            <person name="Peters L."/>
            <person name="Kyrpides N."/>
            <person name="Mavromatis K."/>
            <person name="Ivanova N."/>
            <person name="Mikhailova N."/>
            <person name="Held B."/>
            <person name="Detter J.C."/>
            <person name="Tapia R."/>
            <person name="Han C."/>
            <person name="Land M."/>
            <person name="Hauser L."/>
            <person name="Markowitz V."/>
            <person name="Cheng J.-F."/>
            <person name="Hugenholtz P."/>
            <person name="Woyke T."/>
            <person name="Wu D."/>
            <person name="Tindall B."/>
            <person name="Brambilla E."/>
            <person name="Klenk H.-P."/>
            <person name="Eisen J.A."/>
        </authorList>
    </citation>
    <scope>NUCLEOTIDE SEQUENCE [LARGE SCALE GENOMIC DNA]</scope>
    <source>
        <strain evidence="4">DSM 18603</strain>
    </source>
</reference>
<dbReference type="AlphaFoldDB" id="H1YC23"/>
<feature type="transmembrane region" description="Helical" evidence="1">
    <location>
        <begin position="99"/>
        <end position="119"/>
    </location>
</feature>
<keyword evidence="1" id="KW-0472">Membrane</keyword>
<dbReference type="STRING" id="714943.Mucpa_5515"/>
<evidence type="ECO:0000256" key="1">
    <source>
        <dbReference type="SAM" id="Phobius"/>
    </source>
</evidence>
<accession>H1YC23</accession>
<dbReference type="EMBL" id="CM001403">
    <property type="protein sequence ID" value="EHQ29586.1"/>
    <property type="molecule type" value="Genomic_DNA"/>
</dbReference>
<dbReference type="Pfam" id="PF16344">
    <property type="entry name" value="FecR_C"/>
    <property type="match status" value="1"/>
</dbReference>
<dbReference type="Proteomes" id="UP000002774">
    <property type="component" value="Chromosome"/>
</dbReference>
<evidence type="ECO:0000313" key="5">
    <source>
        <dbReference type="Proteomes" id="UP000002774"/>
    </source>
</evidence>
<feature type="domain" description="Protein FecR C-terminal" evidence="3">
    <location>
        <begin position="272"/>
        <end position="339"/>
    </location>
</feature>
<evidence type="ECO:0000259" key="2">
    <source>
        <dbReference type="Pfam" id="PF04773"/>
    </source>
</evidence>
<evidence type="ECO:0000259" key="3">
    <source>
        <dbReference type="Pfam" id="PF16344"/>
    </source>
</evidence>
<keyword evidence="1" id="KW-1133">Transmembrane helix</keyword>
<organism evidence="4 5">
    <name type="scientific">Mucilaginibacter paludis DSM 18603</name>
    <dbReference type="NCBI Taxonomy" id="714943"/>
    <lineage>
        <taxon>Bacteria</taxon>
        <taxon>Pseudomonadati</taxon>
        <taxon>Bacteroidota</taxon>
        <taxon>Sphingobacteriia</taxon>
        <taxon>Sphingobacteriales</taxon>
        <taxon>Sphingobacteriaceae</taxon>
        <taxon>Mucilaginibacter</taxon>
    </lineage>
</organism>
<sequence>MDSENSNKILIRKYLNQQCTPQEMEKVKKLMGLPNVQELFDEVLEESWTGLTPEDHTDQSHLDQQLRKFHKKAGTTQISDHQVETQLPVVIWLRKNRRFLSHAAVWLVLTMSCIGYGIIRYRKSQLMVMREMANPYGQRSEIILPDKSEVFLGAGSKLTVPEKFTGDLREVKLEGEAFFQVTKNPLKPFVIHTGTVQTRVLGTSFKIEAFNNKPLVVAVATGKVRVDRYWGHNHQSLAILTPGQTVTYNEGKSILGTIAIYDVLSWKDGRQVFKNRPLKDITDVLERWYNVKFQYLNVKKSTDRISIVLQSKSPLLDVMDVLSATGHFKYVIKGKKVTIN</sequence>
<dbReference type="Gene3D" id="3.55.50.30">
    <property type="match status" value="1"/>
</dbReference>
<keyword evidence="5" id="KW-1185">Reference proteome</keyword>
<gene>
    <name evidence="4" type="ORF">Mucpa_5515</name>
</gene>
<dbReference type="InterPro" id="IPR006860">
    <property type="entry name" value="FecR"/>
</dbReference>
<dbReference type="RefSeq" id="WP_008510876.1">
    <property type="nucleotide sequence ID" value="NZ_CM001403.1"/>
</dbReference>
<dbReference type="GO" id="GO:0016989">
    <property type="term" value="F:sigma factor antagonist activity"/>
    <property type="evidence" value="ECO:0007669"/>
    <property type="project" value="TreeGrafter"/>
</dbReference>
<dbReference type="HOGENOM" id="CLU_050192_2_2_10"/>
<feature type="domain" description="FecR protein" evidence="2">
    <location>
        <begin position="137"/>
        <end position="225"/>
    </location>
</feature>
<dbReference type="PANTHER" id="PTHR30273:SF2">
    <property type="entry name" value="PROTEIN FECR"/>
    <property type="match status" value="1"/>
</dbReference>
<keyword evidence="1" id="KW-0812">Transmembrane</keyword>
<evidence type="ECO:0000313" key="4">
    <source>
        <dbReference type="EMBL" id="EHQ29586.1"/>
    </source>
</evidence>
<dbReference type="Gene3D" id="2.60.120.1440">
    <property type="match status" value="1"/>
</dbReference>
<dbReference type="InterPro" id="IPR012373">
    <property type="entry name" value="Ferrdict_sens_TM"/>
</dbReference>
<proteinExistence type="predicted"/>
<dbReference type="Pfam" id="PF04773">
    <property type="entry name" value="FecR"/>
    <property type="match status" value="1"/>
</dbReference>